<dbReference type="WBParaSite" id="SSLN_0000215401-mRNA-1">
    <property type="protein sequence ID" value="SSLN_0000215401-mRNA-1"/>
    <property type="gene ID" value="SSLN_0000215401"/>
</dbReference>
<feature type="compositionally biased region" description="Polar residues" evidence="1">
    <location>
        <begin position="83"/>
        <end position="92"/>
    </location>
</feature>
<dbReference type="AlphaFoldDB" id="A0A183SCY6"/>
<feature type="region of interest" description="Disordered" evidence="1">
    <location>
        <begin position="63"/>
        <end position="92"/>
    </location>
</feature>
<sequence>MLQWRPLTGIQLSPVALSRGHTPVTASTSNLNQMGWSGVMCPPHPVIFFQTSHIFPSPLQVSYGEGEMQSRRRPRQSEEQPTETDNGTSRTITGAVLSETLFSEQGQLEEVGASYTFWNGYPKSTGVAFNTRNDIGEQLPWLLQNPMYADRKETKILFKTSKATYGPFIKGTVTLLSSEGTTLLVEKSQMLMG</sequence>
<protein>
    <submittedName>
        <fullName evidence="4">IGv domain-containing protein</fullName>
    </submittedName>
</protein>
<organism evidence="4">
    <name type="scientific">Schistocephalus solidus</name>
    <name type="common">Tapeworm</name>
    <dbReference type="NCBI Taxonomy" id="70667"/>
    <lineage>
        <taxon>Eukaryota</taxon>
        <taxon>Metazoa</taxon>
        <taxon>Spiralia</taxon>
        <taxon>Lophotrochozoa</taxon>
        <taxon>Platyhelminthes</taxon>
        <taxon>Cestoda</taxon>
        <taxon>Eucestoda</taxon>
        <taxon>Diphyllobothriidea</taxon>
        <taxon>Diphyllobothriidae</taxon>
        <taxon>Schistocephalus</taxon>
    </lineage>
</organism>
<evidence type="ECO:0000256" key="1">
    <source>
        <dbReference type="SAM" id="MobiDB-lite"/>
    </source>
</evidence>
<evidence type="ECO:0000313" key="2">
    <source>
        <dbReference type="EMBL" id="VDL88469.1"/>
    </source>
</evidence>
<proteinExistence type="predicted"/>
<evidence type="ECO:0000313" key="4">
    <source>
        <dbReference type="WBParaSite" id="SSLN_0000215401-mRNA-1"/>
    </source>
</evidence>
<gene>
    <name evidence="2" type="ORF">SSLN_LOCUS2084</name>
</gene>
<accession>A0A183SCY6</accession>
<keyword evidence="3" id="KW-1185">Reference proteome</keyword>
<evidence type="ECO:0000313" key="3">
    <source>
        <dbReference type="Proteomes" id="UP000275846"/>
    </source>
</evidence>
<dbReference type="EMBL" id="UYSU01032167">
    <property type="protein sequence ID" value="VDL88469.1"/>
    <property type="molecule type" value="Genomic_DNA"/>
</dbReference>
<dbReference type="Proteomes" id="UP000275846">
    <property type="component" value="Unassembled WGS sequence"/>
</dbReference>
<reference evidence="2 3" key="2">
    <citation type="submission" date="2018-11" db="EMBL/GenBank/DDBJ databases">
        <authorList>
            <consortium name="Pathogen Informatics"/>
        </authorList>
    </citation>
    <scope>NUCLEOTIDE SEQUENCE [LARGE SCALE GENOMIC DNA]</scope>
    <source>
        <strain evidence="2 3">NST_G2</strain>
    </source>
</reference>
<reference evidence="4" key="1">
    <citation type="submission" date="2016-06" db="UniProtKB">
        <authorList>
            <consortium name="WormBaseParasite"/>
        </authorList>
    </citation>
    <scope>IDENTIFICATION</scope>
</reference>
<name>A0A183SCY6_SCHSO</name>
<dbReference type="OrthoDB" id="6313740at2759"/>